<comment type="cofactor">
    <cofactor evidence="1">
        <name>pyridoxal 5'-phosphate</name>
        <dbReference type="ChEBI" id="CHEBI:597326"/>
    </cofactor>
</comment>
<dbReference type="InterPro" id="IPR036052">
    <property type="entry name" value="TrpB-like_PALP_sf"/>
</dbReference>
<evidence type="ECO:0000256" key="3">
    <source>
        <dbReference type="ARBA" id="ARBA00007103"/>
    </source>
</evidence>
<dbReference type="SUPFAM" id="SSF53686">
    <property type="entry name" value="Tryptophan synthase beta subunit-like PLP-dependent enzymes"/>
    <property type="match status" value="1"/>
</dbReference>
<dbReference type="OrthoDB" id="9808024at2"/>
<dbReference type="PROSITE" id="PS00901">
    <property type="entry name" value="CYS_SYNTHASE"/>
    <property type="match status" value="1"/>
</dbReference>
<sequence>MITILDTVGHSPLVQLRNLVDSDRYDIRLKLERTNPGGSIKDRPALYIVKEAECRGWLRPGGTIIESSSGNFGISLAMIGAARGYRVIILVDPKTTPTNLALLKAYGAEVIVVTEQDDSGSYHKTRIALANKLHREIPNSFRPDQCFSPLNGEAHYKGTAQELFEQCGGELDAVVLTVSTGGQVGGFSRFFREHAPNVKVVAVDAVGSTIFGGQAHSYLLPGMGLSWTPTNIDNLNRIDEVYKAPDEDSFMMCRMMAKHEGIMCGGSTGAGMVVALKLALQGESSKKQRIVCIASDNGERYLSTIYNDEWMLERNLDTTLNPTHLLERVSRLAPYSINPIETANYKPELEYLLDSPSRQYIADEAAG</sequence>
<evidence type="ECO:0000256" key="4">
    <source>
        <dbReference type="ARBA" id="ARBA00012681"/>
    </source>
</evidence>
<comment type="caution">
    <text evidence="12">The sequence shown here is derived from an EMBL/GenBank/DDBJ whole genome shotgun (WGS) entry which is preliminary data.</text>
</comment>
<keyword evidence="7" id="KW-0028">Amino-acid biosynthesis</keyword>
<protein>
    <recommendedName>
        <fullName evidence="5">Cysteine synthase</fullName>
        <ecNumber evidence="4">2.5.1.47</ecNumber>
    </recommendedName>
    <alternativeName>
        <fullName evidence="8">O-acetylserine (thiol)-lyase</fullName>
    </alternativeName>
    <alternativeName>
        <fullName evidence="9">O-acetylserine sulfhydrylase</fullName>
    </alternativeName>
</protein>
<organism evidence="12 13">
    <name type="scientific">Paenibacillus agilis</name>
    <dbReference type="NCBI Taxonomy" id="3020863"/>
    <lineage>
        <taxon>Bacteria</taxon>
        <taxon>Bacillati</taxon>
        <taxon>Bacillota</taxon>
        <taxon>Bacilli</taxon>
        <taxon>Bacillales</taxon>
        <taxon>Paenibacillaceae</taxon>
        <taxon>Paenibacillus</taxon>
    </lineage>
</organism>
<evidence type="ECO:0000256" key="2">
    <source>
        <dbReference type="ARBA" id="ARBA00004962"/>
    </source>
</evidence>
<dbReference type="GO" id="GO:0004124">
    <property type="term" value="F:cysteine synthase activity"/>
    <property type="evidence" value="ECO:0007669"/>
    <property type="project" value="UniProtKB-EC"/>
</dbReference>
<dbReference type="Pfam" id="PF00291">
    <property type="entry name" value="PALP"/>
    <property type="match status" value="1"/>
</dbReference>
<evidence type="ECO:0000256" key="8">
    <source>
        <dbReference type="ARBA" id="ARBA00030296"/>
    </source>
</evidence>
<evidence type="ECO:0000256" key="5">
    <source>
        <dbReference type="ARBA" id="ARBA00019371"/>
    </source>
</evidence>
<accession>A0A559IWT4</accession>
<dbReference type="AlphaFoldDB" id="A0A559IWT4"/>
<dbReference type="Gene3D" id="3.40.50.1100">
    <property type="match status" value="2"/>
</dbReference>
<evidence type="ECO:0000256" key="6">
    <source>
        <dbReference type="ARBA" id="ARBA00022898"/>
    </source>
</evidence>
<reference evidence="12 13" key="1">
    <citation type="submission" date="2019-07" db="EMBL/GenBank/DDBJ databases">
        <authorList>
            <person name="Kim J."/>
        </authorList>
    </citation>
    <scope>NUCLEOTIDE SEQUENCE [LARGE SCALE GENOMIC DNA]</scope>
    <source>
        <strain evidence="12 13">N4</strain>
    </source>
</reference>
<dbReference type="PANTHER" id="PTHR10314">
    <property type="entry name" value="CYSTATHIONINE BETA-SYNTHASE"/>
    <property type="match status" value="1"/>
</dbReference>
<keyword evidence="7" id="KW-0198">Cysteine biosynthesis</keyword>
<evidence type="ECO:0000313" key="12">
    <source>
        <dbReference type="EMBL" id="TVX92051.1"/>
    </source>
</evidence>
<dbReference type="EMBL" id="VNJK01000001">
    <property type="protein sequence ID" value="TVX92051.1"/>
    <property type="molecule type" value="Genomic_DNA"/>
</dbReference>
<comment type="similarity">
    <text evidence="3">Belongs to the cysteine synthase/cystathionine beta-synthase family.</text>
</comment>
<evidence type="ECO:0000313" key="13">
    <source>
        <dbReference type="Proteomes" id="UP000318102"/>
    </source>
</evidence>
<dbReference type="InterPro" id="IPR001926">
    <property type="entry name" value="TrpB-like_PALP"/>
</dbReference>
<name>A0A559IWT4_9BACL</name>
<evidence type="ECO:0000256" key="7">
    <source>
        <dbReference type="ARBA" id="ARBA00023192"/>
    </source>
</evidence>
<comment type="catalytic activity">
    <reaction evidence="10">
        <text>O-acetyl-L-serine + hydrogen sulfide = L-cysteine + acetate</text>
        <dbReference type="Rhea" id="RHEA:14829"/>
        <dbReference type="ChEBI" id="CHEBI:29919"/>
        <dbReference type="ChEBI" id="CHEBI:30089"/>
        <dbReference type="ChEBI" id="CHEBI:35235"/>
        <dbReference type="ChEBI" id="CHEBI:58340"/>
        <dbReference type="EC" id="2.5.1.47"/>
    </reaction>
</comment>
<feature type="domain" description="Tryptophan synthase beta chain-like PALP" evidence="11">
    <location>
        <begin position="5"/>
        <end position="296"/>
    </location>
</feature>
<keyword evidence="6" id="KW-0663">Pyridoxal phosphate</keyword>
<comment type="pathway">
    <text evidence="2">Amino-acid biosynthesis; L-cysteine biosynthesis; L-cysteine from L-serine: step 2/2.</text>
</comment>
<evidence type="ECO:0000256" key="9">
    <source>
        <dbReference type="ARBA" id="ARBA00033075"/>
    </source>
</evidence>
<dbReference type="FunFam" id="3.40.50.1100:FF:000003">
    <property type="entry name" value="Cystathionine beta-synthase"/>
    <property type="match status" value="1"/>
</dbReference>
<evidence type="ECO:0000256" key="1">
    <source>
        <dbReference type="ARBA" id="ARBA00001933"/>
    </source>
</evidence>
<dbReference type="CDD" id="cd01561">
    <property type="entry name" value="CBS_like"/>
    <property type="match status" value="1"/>
</dbReference>
<dbReference type="EC" id="2.5.1.47" evidence="4"/>
<dbReference type="Proteomes" id="UP000318102">
    <property type="component" value="Unassembled WGS sequence"/>
</dbReference>
<gene>
    <name evidence="12" type="ORF">FPZ44_02665</name>
</gene>
<dbReference type="GO" id="GO:0006535">
    <property type="term" value="P:cysteine biosynthetic process from serine"/>
    <property type="evidence" value="ECO:0007669"/>
    <property type="project" value="InterPro"/>
</dbReference>
<dbReference type="InterPro" id="IPR001216">
    <property type="entry name" value="P-phosphate_BS"/>
</dbReference>
<dbReference type="InterPro" id="IPR050214">
    <property type="entry name" value="Cys_Synth/Cystath_Beta-Synth"/>
</dbReference>
<dbReference type="FunFam" id="3.40.50.1100:FF:000118">
    <property type="entry name" value="Related to CYS4-cystathionine beta-synthase"/>
    <property type="match status" value="1"/>
</dbReference>
<evidence type="ECO:0000259" key="11">
    <source>
        <dbReference type="Pfam" id="PF00291"/>
    </source>
</evidence>
<dbReference type="RefSeq" id="WP_144987131.1">
    <property type="nucleotide sequence ID" value="NZ_VNJK01000001.1"/>
</dbReference>
<evidence type="ECO:0000256" key="10">
    <source>
        <dbReference type="ARBA" id="ARBA00047931"/>
    </source>
</evidence>
<keyword evidence="13" id="KW-1185">Reference proteome</keyword>
<proteinExistence type="inferred from homology"/>